<dbReference type="InParanoid" id="H2Y3L8"/>
<sequence length="109" mass="12241">MFLISESATLNESYHQVLSKAKHFLGKFKPKKIPLKVNNNQTKTSNTDKPRKIKPPKGFDGFAVVPPINPASSSAKHRTTSTEVNRISSNLAQWRYTLEQRLLSQSSDS</sequence>
<dbReference type="HOGENOM" id="CLU_2183015_0_0_1"/>
<organism evidence="2 3">
    <name type="scientific">Ciona intestinalis</name>
    <name type="common">Transparent sea squirt</name>
    <name type="synonym">Ascidia intestinalis</name>
    <dbReference type="NCBI Taxonomy" id="7719"/>
    <lineage>
        <taxon>Eukaryota</taxon>
        <taxon>Metazoa</taxon>
        <taxon>Chordata</taxon>
        <taxon>Tunicata</taxon>
        <taxon>Ascidiacea</taxon>
        <taxon>Phlebobranchia</taxon>
        <taxon>Cionidae</taxon>
        <taxon>Ciona</taxon>
    </lineage>
</organism>
<proteinExistence type="predicted"/>
<feature type="region of interest" description="Disordered" evidence="1">
    <location>
        <begin position="35"/>
        <end position="83"/>
    </location>
</feature>
<evidence type="ECO:0000256" key="1">
    <source>
        <dbReference type="SAM" id="MobiDB-lite"/>
    </source>
</evidence>
<evidence type="ECO:0000313" key="2">
    <source>
        <dbReference type="Ensembl" id="ENSCINP00000036503.1"/>
    </source>
</evidence>
<dbReference type="Proteomes" id="UP000008144">
    <property type="component" value="Chromosome 8"/>
</dbReference>
<keyword evidence="3" id="KW-1185">Reference proteome</keyword>
<reference evidence="3" key="1">
    <citation type="journal article" date="2002" name="Science">
        <title>The draft genome of Ciona intestinalis: insights into chordate and vertebrate origins.</title>
        <authorList>
            <person name="Dehal P."/>
            <person name="Satou Y."/>
            <person name="Campbell R.K."/>
            <person name="Chapman J."/>
            <person name="Degnan B."/>
            <person name="De Tomaso A."/>
            <person name="Davidson B."/>
            <person name="Di Gregorio A."/>
            <person name="Gelpke M."/>
            <person name="Goodstein D.M."/>
            <person name="Harafuji N."/>
            <person name="Hastings K.E."/>
            <person name="Ho I."/>
            <person name="Hotta K."/>
            <person name="Huang W."/>
            <person name="Kawashima T."/>
            <person name="Lemaire P."/>
            <person name="Martinez D."/>
            <person name="Meinertzhagen I.A."/>
            <person name="Necula S."/>
            <person name="Nonaka M."/>
            <person name="Putnam N."/>
            <person name="Rash S."/>
            <person name="Saiga H."/>
            <person name="Satake M."/>
            <person name="Terry A."/>
            <person name="Yamada L."/>
            <person name="Wang H.G."/>
            <person name="Awazu S."/>
            <person name="Azumi K."/>
            <person name="Boore J."/>
            <person name="Branno M."/>
            <person name="Chin-Bow S."/>
            <person name="DeSantis R."/>
            <person name="Doyle S."/>
            <person name="Francino P."/>
            <person name="Keys D.N."/>
            <person name="Haga S."/>
            <person name="Hayashi H."/>
            <person name="Hino K."/>
            <person name="Imai K.S."/>
            <person name="Inaba K."/>
            <person name="Kano S."/>
            <person name="Kobayashi K."/>
            <person name="Kobayashi M."/>
            <person name="Lee B.I."/>
            <person name="Makabe K.W."/>
            <person name="Manohar C."/>
            <person name="Matassi G."/>
            <person name="Medina M."/>
            <person name="Mochizuki Y."/>
            <person name="Mount S."/>
            <person name="Morishita T."/>
            <person name="Miura S."/>
            <person name="Nakayama A."/>
            <person name="Nishizaka S."/>
            <person name="Nomoto H."/>
            <person name="Ohta F."/>
            <person name="Oishi K."/>
            <person name="Rigoutsos I."/>
            <person name="Sano M."/>
            <person name="Sasaki A."/>
            <person name="Sasakura Y."/>
            <person name="Shoguchi E."/>
            <person name="Shin-i T."/>
            <person name="Spagnuolo A."/>
            <person name="Stainier D."/>
            <person name="Suzuki M.M."/>
            <person name="Tassy O."/>
            <person name="Takatori N."/>
            <person name="Tokuoka M."/>
            <person name="Yagi K."/>
            <person name="Yoshizaki F."/>
            <person name="Wada S."/>
            <person name="Zhang C."/>
            <person name="Hyatt P.D."/>
            <person name="Larimer F."/>
            <person name="Detter C."/>
            <person name="Doggett N."/>
            <person name="Glavina T."/>
            <person name="Hawkins T."/>
            <person name="Richardson P."/>
            <person name="Lucas S."/>
            <person name="Kohara Y."/>
            <person name="Levine M."/>
            <person name="Satoh N."/>
            <person name="Rokhsar D.S."/>
        </authorList>
    </citation>
    <scope>NUCLEOTIDE SEQUENCE [LARGE SCALE GENOMIC DNA]</scope>
</reference>
<protein>
    <submittedName>
        <fullName evidence="2">Uncharacterized protein</fullName>
    </submittedName>
</protein>
<dbReference type="AlphaFoldDB" id="H2Y3L8"/>
<dbReference type="EMBL" id="EAAA01002628">
    <property type="status" value="NOT_ANNOTATED_CDS"/>
    <property type="molecule type" value="Genomic_DNA"/>
</dbReference>
<reference evidence="2" key="4">
    <citation type="submission" date="2025-09" db="UniProtKB">
        <authorList>
            <consortium name="Ensembl"/>
        </authorList>
    </citation>
    <scope>IDENTIFICATION</scope>
</reference>
<feature type="compositionally biased region" description="Polar residues" evidence="1">
    <location>
        <begin position="37"/>
        <end position="47"/>
    </location>
</feature>
<reference evidence="2" key="3">
    <citation type="submission" date="2025-08" db="UniProtKB">
        <authorList>
            <consortium name="Ensembl"/>
        </authorList>
    </citation>
    <scope>IDENTIFICATION</scope>
</reference>
<reference evidence="2" key="2">
    <citation type="journal article" date="2008" name="Genome Biol.">
        <title>Improved genome assembly and evidence-based global gene model set for the chordate Ciona intestinalis: new insight into intron and operon populations.</title>
        <authorList>
            <person name="Satou Y."/>
            <person name="Mineta K."/>
            <person name="Ogasawara M."/>
            <person name="Sasakura Y."/>
            <person name="Shoguchi E."/>
            <person name="Ueno K."/>
            <person name="Yamada L."/>
            <person name="Matsumoto J."/>
            <person name="Wasserscheid J."/>
            <person name="Dewar K."/>
            <person name="Wiley G.B."/>
            <person name="Macmil S.L."/>
            <person name="Roe B.A."/>
            <person name="Zeller R.W."/>
            <person name="Hastings K.E."/>
            <person name="Lemaire P."/>
            <person name="Lindquist E."/>
            <person name="Endo T."/>
            <person name="Hotta K."/>
            <person name="Inaba K."/>
        </authorList>
    </citation>
    <scope>NUCLEOTIDE SEQUENCE [LARGE SCALE GENOMIC DNA]</scope>
    <source>
        <strain evidence="2">wild type</strain>
    </source>
</reference>
<dbReference type="GeneTree" id="ENSGT00660000097431"/>
<dbReference type="Ensembl" id="ENSCINT00000033094.1">
    <property type="protein sequence ID" value="ENSCINP00000036503.1"/>
    <property type="gene ID" value="ENSCING00000022195.1"/>
</dbReference>
<accession>H2Y3L8</accession>
<evidence type="ECO:0000313" key="3">
    <source>
        <dbReference type="Proteomes" id="UP000008144"/>
    </source>
</evidence>
<name>H2Y3L8_CIOIN</name>